<dbReference type="AlphaFoldDB" id="A0A072PS98"/>
<dbReference type="SUPFAM" id="SSF50939">
    <property type="entry name" value="Sialidases"/>
    <property type="match status" value="1"/>
</dbReference>
<keyword evidence="3" id="KW-1185">Reference proteome</keyword>
<dbReference type="HOGENOM" id="CLU_036301_0_1_1"/>
<dbReference type="OrthoDB" id="2130735at2759"/>
<feature type="signal peptide" evidence="1">
    <location>
        <begin position="1"/>
        <end position="15"/>
    </location>
</feature>
<evidence type="ECO:0000256" key="1">
    <source>
        <dbReference type="SAM" id="SignalP"/>
    </source>
</evidence>
<dbReference type="PANTHER" id="PTHR38792">
    <property type="entry name" value="BNR/ASP-BOX REPEAT DOMAIN PROTEIN (AFU_ORTHOLOGUE AFUA_7G06430)-RELATED"/>
    <property type="match status" value="1"/>
</dbReference>
<evidence type="ECO:0000313" key="2">
    <source>
        <dbReference type="EMBL" id="KEF58380.1"/>
    </source>
</evidence>
<dbReference type="RefSeq" id="XP_013260970.1">
    <property type="nucleotide sequence ID" value="XM_013405516.1"/>
</dbReference>
<name>A0A072PS98_9EURO</name>
<dbReference type="EMBL" id="AMGV01000004">
    <property type="protein sequence ID" value="KEF58380.1"/>
    <property type="molecule type" value="Genomic_DNA"/>
</dbReference>
<evidence type="ECO:0008006" key="4">
    <source>
        <dbReference type="Google" id="ProtNLM"/>
    </source>
</evidence>
<gene>
    <name evidence="2" type="ORF">A1O9_06306</name>
</gene>
<organism evidence="2 3">
    <name type="scientific">Exophiala aquamarina CBS 119918</name>
    <dbReference type="NCBI Taxonomy" id="1182545"/>
    <lineage>
        <taxon>Eukaryota</taxon>
        <taxon>Fungi</taxon>
        <taxon>Dikarya</taxon>
        <taxon>Ascomycota</taxon>
        <taxon>Pezizomycotina</taxon>
        <taxon>Eurotiomycetes</taxon>
        <taxon>Chaetothyriomycetidae</taxon>
        <taxon>Chaetothyriales</taxon>
        <taxon>Herpotrichiellaceae</taxon>
        <taxon>Exophiala</taxon>
    </lineage>
</organism>
<dbReference type="PANTHER" id="PTHR38792:SF3">
    <property type="entry name" value="BNR_ASP-BOX REPEAT DOMAIN PROTEIN (AFU_ORTHOLOGUE AFUA_7G06430)-RELATED"/>
    <property type="match status" value="1"/>
</dbReference>
<protein>
    <recommendedName>
        <fullName evidence="4">BNR/Asp-box repeat domain protein</fullName>
    </recommendedName>
</protein>
<dbReference type="STRING" id="1182545.A0A072PS98"/>
<sequence length="421" mass="45512">MLSSIFLWLLPLASAVPWGGPPGQGSSSPSFDNVTVFSPPADWPRRSTSYARVVLLNQNCETDNVLLTTFTLSPPGAPYYPIFASHDLGYSWEKISQIDFGPETGKDYSGGRFAQPTLLELPVDIGEYPAGTVLFSGMATPTDRSSTDIYVYASLDKGYTWEFVSHVTSGGPANTTNGATPIWEPFLLMSPVSHEPPWVMNAYSDSRDPAHGQKLAHQSSPDLMNWGGIIDDAAEANYTLRPGMTTMARMGNGQYIFTYELGLSTDGLPDVNPYATHYRISTDPETFDSADELLLKSSDGLISSSGPYVVWTPIGPTGKGTVVVSDSHFAQVFFNTEYGDPNAWFTIPTTHGVGYTRSLTVLPDESKILLVNGGMYNQSDTSVTAGIIDVPGTYAPGFGYGKDSISSCDGKGFWNNWGSKL</sequence>
<feature type="chain" id="PRO_5011977467" description="BNR/Asp-box repeat domain protein" evidence="1">
    <location>
        <begin position="16"/>
        <end position="421"/>
    </location>
</feature>
<accession>A0A072PS98</accession>
<dbReference type="InterPro" id="IPR036278">
    <property type="entry name" value="Sialidase_sf"/>
</dbReference>
<comment type="caution">
    <text evidence="2">The sequence shown here is derived from an EMBL/GenBank/DDBJ whole genome shotgun (WGS) entry which is preliminary data.</text>
</comment>
<reference evidence="2 3" key="1">
    <citation type="submission" date="2013-03" db="EMBL/GenBank/DDBJ databases">
        <title>The Genome Sequence of Exophiala aquamarina CBS 119918.</title>
        <authorList>
            <consortium name="The Broad Institute Genomics Platform"/>
            <person name="Cuomo C."/>
            <person name="de Hoog S."/>
            <person name="Gorbushina A."/>
            <person name="Walker B."/>
            <person name="Young S.K."/>
            <person name="Zeng Q."/>
            <person name="Gargeya S."/>
            <person name="Fitzgerald M."/>
            <person name="Haas B."/>
            <person name="Abouelleil A."/>
            <person name="Allen A.W."/>
            <person name="Alvarado L."/>
            <person name="Arachchi H.M."/>
            <person name="Berlin A.M."/>
            <person name="Chapman S.B."/>
            <person name="Gainer-Dewar J."/>
            <person name="Goldberg J."/>
            <person name="Griggs A."/>
            <person name="Gujja S."/>
            <person name="Hansen M."/>
            <person name="Howarth C."/>
            <person name="Imamovic A."/>
            <person name="Ireland A."/>
            <person name="Larimer J."/>
            <person name="McCowan C."/>
            <person name="Murphy C."/>
            <person name="Pearson M."/>
            <person name="Poon T.W."/>
            <person name="Priest M."/>
            <person name="Roberts A."/>
            <person name="Saif S."/>
            <person name="Shea T."/>
            <person name="Sisk P."/>
            <person name="Sykes S."/>
            <person name="Wortman J."/>
            <person name="Nusbaum C."/>
            <person name="Birren B."/>
        </authorList>
    </citation>
    <scope>NUCLEOTIDE SEQUENCE [LARGE SCALE GENOMIC DNA]</scope>
    <source>
        <strain evidence="2 3">CBS 119918</strain>
    </source>
</reference>
<proteinExistence type="predicted"/>
<dbReference type="VEuPathDB" id="FungiDB:A1O9_06306"/>
<dbReference type="Gene3D" id="2.120.10.10">
    <property type="match status" value="1"/>
</dbReference>
<keyword evidence="1" id="KW-0732">Signal</keyword>
<dbReference type="GeneID" id="25281223"/>
<evidence type="ECO:0000313" key="3">
    <source>
        <dbReference type="Proteomes" id="UP000027920"/>
    </source>
</evidence>
<dbReference type="Proteomes" id="UP000027920">
    <property type="component" value="Unassembled WGS sequence"/>
</dbReference>